<reference evidence="1 2" key="1">
    <citation type="submission" date="2016-10" db="EMBL/GenBank/DDBJ databases">
        <title>Comparative genomics of Bacillus thuringiensis reveals a path to pathogens against multiple invertebrate hosts.</title>
        <authorList>
            <person name="Zheng J."/>
            <person name="Gao Q."/>
            <person name="Liu H."/>
            <person name="Peng D."/>
            <person name="Ruan L."/>
            <person name="Sun M."/>
        </authorList>
    </citation>
    <scope>NUCLEOTIDE SEQUENCE [LARGE SCALE GENOMIC DNA]</scope>
    <source>
        <strain evidence="1">CTC</strain>
    </source>
</reference>
<sequence>MRVPVKENEKVTKLLNDWYQAILQHQNVQATNLKQEIEDKLSSIKEDKNLLLYYSLLDFRYKVLTDGLNITKDSFNEINSFDIPDSSFLSYYYHFFKAIHSTILADYNEANEYFGKAEKLLMYVPAEVEKAEFNYRLASFYYQTYKPLPSISYANKAKDFFSKTNCYNINIALCENVLGLTCIQIRQFEQAEEHLHKAIDIIKEINNTELLLRIRNNLGWLYASQSLSELAIRHLSEVTEHLPNHYKAIFLQAREYYKLGEHNKVDTLIEKGLAACTKIENKEYVHRFNILKEMNNGSDSLTLESVVLEGISYFEEENLTRCVQEYTEILATMFYKEANEKKASRYFYMSNEARKKYEEKGALV</sequence>
<dbReference type="Pfam" id="PF18801">
    <property type="entry name" value="RapH_N"/>
    <property type="match status" value="1"/>
</dbReference>
<comment type="caution">
    <text evidence="1">The sequence shown here is derived from an EMBL/GenBank/DDBJ whole genome shotgun (WGS) entry which is preliminary data.</text>
</comment>
<proteinExistence type="predicted"/>
<organism evidence="1 2">
    <name type="scientific">Bacillus thuringiensis subsp. finitimus</name>
    <dbReference type="NCBI Taxonomy" id="29337"/>
    <lineage>
        <taxon>Bacteria</taxon>
        <taxon>Bacillati</taxon>
        <taxon>Bacillota</taxon>
        <taxon>Bacilli</taxon>
        <taxon>Bacillales</taxon>
        <taxon>Bacillaceae</taxon>
        <taxon>Bacillus</taxon>
        <taxon>Bacillus cereus group</taxon>
    </lineage>
</organism>
<dbReference type="RefSeq" id="WP_060632844.1">
    <property type="nucleotide sequence ID" value="NZ_NFEL01000017.1"/>
</dbReference>
<dbReference type="EMBL" id="NFEL01000017">
    <property type="protein sequence ID" value="OUA12654.1"/>
    <property type="molecule type" value="Genomic_DNA"/>
</dbReference>
<dbReference type="SMART" id="SM00028">
    <property type="entry name" value="TPR"/>
    <property type="match status" value="3"/>
</dbReference>
<dbReference type="SUPFAM" id="SSF48452">
    <property type="entry name" value="TPR-like"/>
    <property type="match status" value="1"/>
</dbReference>
<dbReference type="Proteomes" id="UP000195030">
    <property type="component" value="Unassembled WGS sequence"/>
</dbReference>
<dbReference type="InterPro" id="IPR011990">
    <property type="entry name" value="TPR-like_helical_dom_sf"/>
</dbReference>
<gene>
    <name evidence="1" type="ORF">BK772_01525</name>
</gene>
<name>A0A243GV36_BACTF</name>
<dbReference type="Pfam" id="PF13424">
    <property type="entry name" value="TPR_12"/>
    <property type="match status" value="1"/>
</dbReference>
<accession>A0A243GV36</accession>
<evidence type="ECO:0000313" key="1">
    <source>
        <dbReference type="EMBL" id="OUA12654.1"/>
    </source>
</evidence>
<dbReference type="InterPro" id="IPR019734">
    <property type="entry name" value="TPR_rpt"/>
</dbReference>
<protein>
    <submittedName>
        <fullName evidence="1">Uncharacterized protein</fullName>
    </submittedName>
</protein>
<dbReference type="Gene3D" id="1.25.40.10">
    <property type="entry name" value="Tetratricopeptide repeat domain"/>
    <property type="match status" value="1"/>
</dbReference>
<dbReference type="AlphaFoldDB" id="A0A243GV36"/>
<evidence type="ECO:0000313" key="2">
    <source>
        <dbReference type="Proteomes" id="UP000195030"/>
    </source>
</evidence>